<dbReference type="RefSeq" id="WP_408177457.1">
    <property type="nucleotide sequence ID" value="NZ_JAQQEZ010000007.1"/>
</dbReference>
<dbReference type="Proteomes" id="UP001629230">
    <property type="component" value="Unassembled WGS sequence"/>
</dbReference>
<gene>
    <name evidence="2" type="ORF">PQR57_13540</name>
</gene>
<organism evidence="2 3">
    <name type="scientific">Paraburkholderia dipogonis</name>
    <dbReference type="NCBI Taxonomy" id="1211383"/>
    <lineage>
        <taxon>Bacteria</taxon>
        <taxon>Pseudomonadati</taxon>
        <taxon>Pseudomonadota</taxon>
        <taxon>Betaproteobacteria</taxon>
        <taxon>Burkholderiales</taxon>
        <taxon>Burkholderiaceae</taxon>
        <taxon>Paraburkholderia</taxon>
    </lineage>
</organism>
<evidence type="ECO:0008006" key="4">
    <source>
        <dbReference type="Google" id="ProtNLM"/>
    </source>
</evidence>
<reference evidence="2 3" key="1">
    <citation type="journal article" date="2024" name="Chem. Sci.">
        <title>Discovery of megapolipeptins by genome mining of a Burkholderiales bacteria collection.</title>
        <authorList>
            <person name="Paulo B.S."/>
            <person name="Recchia M.J.J."/>
            <person name="Lee S."/>
            <person name="Fergusson C.H."/>
            <person name="Romanowski S.B."/>
            <person name="Hernandez A."/>
            <person name="Krull N."/>
            <person name="Liu D.Y."/>
            <person name="Cavanagh H."/>
            <person name="Bos A."/>
            <person name="Gray C.A."/>
            <person name="Murphy B.T."/>
            <person name="Linington R.G."/>
            <person name="Eustaquio A.S."/>
        </authorList>
    </citation>
    <scope>NUCLEOTIDE SEQUENCE [LARGE SCALE GENOMIC DNA]</scope>
    <source>
        <strain evidence="2 3">RL17-350-BIC-A</strain>
    </source>
</reference>
<dbReference type="EMBL" id="JAQQEZ010000007">
    <property type="protein sequence ID" value="MFM0002046.1"/>
    <property type="molecule type" value="Genomic_DNA"/>
</dbReference>
<accession>A0ABW9ART5</accession>
<keyword evidence="1" id="KW-0175">Coiled coil</keyword>
<evidence type="ECO:0000313" key="2">
    <source>
        <dbReference type="EMBL" id="MFM0002046.1"/>
    </source>
</evidence>
<name>A0ABW9ART5_9BURK</name>
<sequence length="218" mass="25523">MSARELEERFTRIEKAAEESGSFVVTSVLANEGNETYRISMELEPFVALLKHCRPPVLYVFADKFDARQTFEAWWEIDGEDAEDAALMAEPRVRQMIRQASRFESQIGTVLASFFVGNVLHSCFEQADWLTRFEEEAEELEAQLVEERRRRENGDLAREDTERRTYAKTLCEHPTFNEGRPSREKRIYLAESLFPDLDRMMILRIVDEAANMHWMNSK</sequence>
<keyword evidence="3" id="KW-1185">Reference proteome</keyword>
<comment type="caution">
    <text evidence="2">The sequence shown here is derived from an EMBL/GenBank/DDBJ whole genome shotgun (WGS) entry which is preliminary data.</text>
</comment>
<proteinExistence type="predicted"/>
<evidence type="ECO:0000256" key="1">
    <source>
        <dbReference type="SAM" id="Coils"/>
    </source>
</evidence>
<protein>
    <recommendedName>
        <fullName evidence="4">DUF4303 domain-containing protein</fullName>
    </recommendedName>
</protein>
<feature type="coiled-coil region" evidence="1">
    <location>
        <begin position="130"/>
        <end position="157"/>
    </location>
</feature>
<evidence type="ECO:0000313" key="3">
    <source>
        <dbReference type="Proteomes" id="UP001629230"/>
    </source>
</evidence>